<dbReference type="OrthoDB" id="10467796at2759"/>
<evidence type="ECO:0000313" key="3">
    <source>
        <dbReference type="Proteomes" id="UP000007431"/>
    </source>
</evidence>
<sequence>MFSRSRASSSLPSISLGHMSHDKARYPSDAMGEAYNGPQPPPCTPAAYPDPIQAVPLGSSISESDLHNLNEKLVSHRTLGLQLRMINYGSLYVFGLASGRSGRLAYGPFKVGTTSGPASVA</sequence>
<dbReference type="InParanoid" id="D8QHK2"/>
<dbReference type="VEuPathDB" id="FungiDB:SCHCODRAFT_01183445"/>
<feature type="region of interest" description="Disordered" evidence="1">
    <location>
        <begin position="1"/>
        <end position="48"/>
    </location>
</feature>
<proteinExistence type="predicted"/>
<accession>D8QHK2</accession>
<dbReference type="HOGENOM" id="CLU_2039406_0_0_1"/>
<dbReference type="GeneID" id="9597595"/>
<dbReference type="AlphaFoldDB" id="D8QHK2"/>
<keyword evidence="3" id="KW-1185">Reference proteome</keyword>
<dbReference type="RefSeq" id="XP_003027595.1">
    <property type="nucleotide sequence ID" value="XM_003027549.1"/>
</dbReference>
<evidence type="ECO:0000256" key="1">
    <source>
        <dbReference type="SAM" id="MobiDB-lite"/>
    </source>
</evidence>
<organism evidence="3">
    <name type="scientific">Schizophyllum commune (strain H4-8 / FGSC 9210)</name>
    <name type="common">Split gill fungus</name>
    <dbReference type="NCBI Taxonomy" id="578458"/>
    <lineage>
        <taxon>Eukaryota</taxon>
        <taxon>Fungi</taxon>
        <taxon>Dikarya</taxon>
        <taxon>Basidiomycota</taxon>
        <taxon>Agaricomycotina</taxon>
        <taxon>Agaricomycetes</taxon>
        <taxon>Agaricomycetidae</taxon>
        <taxon>Agaricales</taxon>
        <taxon>Schizophyllaceae</taxon>
        <taxon>Schizophyllum</taxon>
    </lineage>
</organism>
<dbReference type="Proteomes" id="UP000007431">
    <property type="component" value="Unassembled WGS sequence"/>
</dbReference>
<evidence type="ECO:0000313" key="2">
    <source>
        <dbReference type="EMBL" id="EFI92692.1"/>
    </source>
</evidence>
<gene>
    <name evidence="2" type="ORF">SCHCODRAFT_237877</name>
</gene>
<feature type="compositionally biased region" description="Low complexity" evidence="1">
    <location>
        <begin position="1"/>
        <end position="16"/>
    </location>
</feature>
<name>D8QHK2_SCHCM</name>
<dbReference type="EMBL" id="GL377312">
    <property type="protein sequence ID" value="EFI92692.1"/>
    <property type="molecule type" value="Genomic_DNA"/>
</dbReference>
<protein>
    <submittedName>
        <fullName evidence="2">Uncharacterized protein</fullName>
    </submittedName>
</protein>
<reference evidence="2 3" key="1">
    <citation type="journal article" date="2010" name="Nat. Biotechnol.">
        <title>Genome sequence of the model mushroom Schizophyllum commune.</title>
        <authorList>
            <person name="Ohm R.A."/>
            <person name="de Jong J.F."/>
            <person name="Lugones L.G."/>
            <person name="Aerts A."/>
            <person name="Kothe E."/>
            <person name="Stajich J.E."/>
            <person name="de Vries R.P."/>
            <person name="Record E."/>
            <person name="Levasseur A."/>
            <person name="Baker S.E."/>
            <person name="Bartholomew K.A."/>
            <person name="Coutinho P.M."/>
            <person name="Erdmann S."/>
            <person name="Fowler T.J."/>
            <person name="Gathman A.C."/>
            <person name="Lombard V."/>
            <person name="Henrissat B."/>
            <person name="Knabe N."/>
            <person name="Kuees U."/>
            <person name="Lilly W.W."/>
            <person name="Lindquist E."/>
            <person name="Lucas S."/>
            <person name="Magnuson J.K."/>
            <person name="Piumi F."/>
            <person name="Raudaskoski M."/>
            <person name="Salamov A."/>
            <person name="Schmutz J."/>
            <person name="Schwarze F.W.M.R."/>
            <person name="vanKuyk P.A."/>
            <person name="Horton J.S."/>
            <person name="Grigoriev I.V."/>
            <person name="Woesten H.A.B."/>
        </authorList>
    </citation>
    <scope>NUCLEOTIDE SEQUENCE [LARGE SCALE GENOMIC DNA]</scope>
    <source>
        <strain evidence="3">H4-8 / FGSC 9210</strain>
    </source>
</reference>
<dbReference type="KEGG" id="scm:SCHCO_01183445"/>